<evidence type="ECO:0000256" key="2">
    <source>
        <dbReference type="ARBA" id="ARBA00022705"/>
    </source>
</evidence>
<dbReference type="EMBL" id="ML005137">
    <property type="protein sequence ID" value="RKP19931.1"/>
    <property type="molecule type" value="Genomic_DNA"/>
</dbReference>
<protein>
    <recommendedName>
        <fullName evidence="5">Sister chromatid cohesion protein DCC1</fullName>
    </recommendedName>
</protein>
<name>A0A4P9YLX7_ROZAC</name>
<dbReference type="PANTHER" id="PTHR13395">
    <property type="entry name" value="SISTER CHROMATID COHESION PROTEIN DCC1-RELATED"/>
    <property type="match status" value="1"/>
</dbReference>
<dbReference type="GO" id="GO:0034088">
    <property type="term" value="P:maintenance of mitotic sister chromatid cohesion"/>
    <property type="evidence" value="ECO:0007669"/>
    <property type="project" value="TreeGrafter"/>
</dbReference>
<dbReference type="GO" id="GO:0031390">
    <property type="term" value="C:Ctf18 RFC-like complex"/>
    <property type="evidence" value="ECO:0007669"/>
    <property type="project" value="InterPro"/>
</dbReference>
<gene>
    <name evidence="3" type="ORF">ROZALSC1DRAFT_28524</name>
</gene>
<dbReference type="GO" id="GO:0000785">
    <property type="term" value="C:chromatin"/>
    <property type="evidence" value="ECO:0007669"/>
    <property type="project" value="TreeGrafter"/>
</dbReference>
<dbReference type="Pfam" id="PF09724">
    <property type="entry name" value="Dcc1"/>
    <property type="match status" value="1"/>
</dbReference>
<organism evidence="3 4">
    <name type="scientific">Rozella allomycis (strain CSF55)</name>
    <dbReference type="NCBI Taxonomy" id="988480"/>
    <lineage>
        <taxon>Eukaryota</taxon>
        <taxon>Fungi</taxon>
        <taxon>Fungi incertae sedis</taxon>
        <taxon>Cryptomycota</taxon>
        <taxon>Cryptomycota incertae sedis</taxon>
        <taxon>Rozella</taxon>
    </lineage>
</organism>
<accession>A0A4P9YLX7</accession>
<evidence type="ECO:0000313" key="3">
    <source>
        <dbReference type="EMBL" id="RKP19931.1"/>
    </source>
</evidence>
<sequence length="233" mass="27124">MSDMELQSTLLNIQAVEINGCWRLLHSSIMDEVLTLIYTICFIQDLDILNTEISYSAINKAIVEEDADIFQSYPEVIVQHCLFITSKNPQQSRHLSPETRIQIDANKMYRIKAKILFEKRSEYDLENFMGIWKEGLPDTFPDPEIACLKGLALIQKEGRKEKVIYLPEIDLPFNISARLQELFSVQLEWTLKDITPYISRFCANEKMIKALLMKYTNSVKRNSDFIYTKRPGK</sequence>
<dbReference type="Proteomes" id="UP000281549">
    <property type="component" value="Unassembled WGS sequence"/>
</dbReference>
<evidence type="ECO:0000256" key="1">
    <source>
        <dbReference type="ARBA" id="ARBA00007017"/>
    </source>
</evidence>
<dbReference type="AlphaFoldDB" id="A0A4P9YLX7"/>
<dbReference type="PANTHER" id="PTHR13395:SF6">
    <property type="entry name" value="SISTER CHROMATID COHESION PROTEIN DCC1"/>
    <property type="match status" value="1"/>
</dbReference>
<reference evidence="4" key="1">
    <citation type="journal article" date="2018" name="Nat. Microbiol.">
        <title>Leveraging single-cell genomics to expand the fungal tree of life.</title>
        <authorList>
            <person name="Ahrendt S.R."/>
            <person name="Quandt C.A."/>
            <person name="Ciobanu D."/>
            <person name="Clum A."/>
            <person name="Salamov A."/>
            <person name="Andreopoulos B."/>
            <person name="Cheng J.F."/>
            <person name="Woyke T."/>
            <person name="Pelin A."/>
            <person name="Henrissat B."/>
            <person name="Reynolds N.K."/>
            <person name="Benny G.L."/>
            <person name="Smith M.E."/>
            <person name="James T.Y."/>
            <person name="Grigoriev I.V."/>
        </authorList>
    </citation>
    <scope>NUCLEOTIDE SEQUENCE [LARGE SCALE GENOMIC DNA]</scope>
    <source>
        <strain evidence="4">CSF55</strain>
    </source>
</reference>
<keyword evidence="2" id="KW-0235">DNA replication</keyword>
<evidence type="ECO:0000313" key="4">
    <source>
        <dbReference type="Proteomes" id="UP000281549"/>
    </source>
</evidence>
<dbReference type="InterPro" id="IPR019128">
    <property type="entry name" value="Dcc1"/>
</dbReference>
<dbReference type="GO" id="GO:0000775">
    <property type="term" value="C:chromosome, centromeric region"/>
    <property type="evidence" value="ECO:0007669"/>
    <property type="project" value="TreeGrafter"/>
</dbReference>
<evidence type="ECO:0008006" key="5">
    <source>
        <dbReference type="Google" id="ProtNLM"/>
    </source>
</evidence>
<dbReference type="GO" id="GO:0006260">
    <property type="term" value="P:DNA replication"/>
    <property type="evidence" value="ECO:0007669"/>
    <property type="project" value="UniProtKB-KW"/>
</dbReference>
<comment type="similarity">
    <text evidence="1">Belongs to the DCC1 family.</text>
</comment>
<proteinExistence type="inferred from homology"/>